<keyword evidence="7" id="KW-0812">Transmembrane</keyword>
<keyword evidence="2" id="KW-0134">Cell wall</keyword>
<evidence type="ECO:0000256" key="2">
    <source>
        <dbReference type="ARBA" id="ARBA00022512"/>
    </source>
</evidence>
<dbReference type="Gene3D" id="2.60.40.1280">
    <property type="match status" value="1"/>
</dbReference>
<feature type="compositionally biased region" description="Pro residues" evidence="6">
    <location>
        <begin position="1031"/>
        <end position="1107"/>
    </location>
</feature>
<dbReference type="PANTHER" id="PTHR24216:SF65">
    <property type="entry name" value="PAXILLIN-LIKE PROTEIN 1"/>
    <property type="match status" value="1"/>
</dbReference>
<dbReference type="InterPro" id="IPR041033">
    <property type="entry name" value="SpaA_PFL_dom_1"/>
</dbReference>
<dbReference type="SUPFAM" id="SSF49401">
    <property type="entry name" value="Bacterial adhesins"/>
    <property type="match status" value="6"/>
</dbReference>
<keyword evidence="3" id="KW-0964">Secreted</keyword>
<dbReference type="PANTHER" id="PTHR24216">
    <property type="entry name" value="PAXILLIN-RELATED"/>
    <property type="match status" value="1"/>
</dbReference>
<feature type="chain" id="PRO_5046279377" evidence="8">
    <location>
        <begin position="31"/>
        <end position="1235"/>
    </location>
</feature>
<dbReference type="InterPro" id="IPR013783">
    <property type="entry name" value="Ig-like_fold"/>
</dbReference>
<dbReference type="Pfam" id="PF05737">
    <property type="entry name" value="Collagen_bind"/>
    <property type="match status" value="5"/>
</dbReference>
<dbReference type="Gene3D" id="2.60.40.740">
    <property type="match status" value="5"/>
</dbReference>
<evidence type="ECO:0000313" key="11">
    <source>
        <dbReference type="Proteomes" id="UP001589776"/>
    </source>
</evidence>
<organism evidence="10 11">
    <name type="scientific">Paenibacillus chartarius</name>
    <dbReference type="NCBI Taxonomy" id="747481"/>
    <lineage>
        <taxon>Bacteria</taxon>
        <taxon>Bacillati</taxon>
        <taxon>Bacillota</taxon>
        <taxon>Bacilli</taxon>
        <taxon>Bacillales</taxon>
        <taxon>Paenibacillaceae</taxon>
        <taxon>Paenibacillus</taxon>
    </lineage>
</organism>
<dbReference type="Pfam" id="PF00746">
    <property type="entry name" value="Gram_pos_anchor"/>
    <property type="match status" value="1"/>
</dbReference>
<comment type="caution">
    <text evidence="10">The sequence shown here is derived from an EMBL/GenBank/DDBJ whole genome shotgun (WGS) entry which is preliminary data.</text>
</comment>
<keyword evidence="5" id="KW-0572">Peptidoglycan-anchor</keyword>
<keyword evidence="4 8" id="KW-0732">Signal</keyword>
<dbReference type="InterPro" id="IPR041171">
    <property type="entry name" value="SDR_Ig"/>
</dbReference>
<dbReference type="Pfam" id="PF17802">
    <property type="entry name" value="SpaA"/>
    <property type="match status" value="1"/>
</dbReference>
<keyword evidence="10" id="KW-0176">Collagen</keyword>
<accession>A0ABV6DJC6</accession>
<dbReference type="Pfam" id="PF17963">
    <property type="entry name" value="Big_9"/>
    <property type="match status" value="1"/>
</dbReference>
<protein>
    <submittedName>
        <fullName evidence="10">Collagen binding domain-containing protein</fullName>
    </submittedName>
</protein>
<dbReference type="EMBL" id="JBHLWN010000031">
    <property type="protein sequence ID" value="MFC0212739.1"/>
    <property type="molecule type" value="Genomic_DNA"/>
</dbReference>
<evidence type="ECO:0000256" key="5">
    <source>
        <dbReference type="ARBA" id="ARBA00023088"/>
    </source>
</evidence>
<evidence type="ECO:0000256" key="7">
    <source>
        <dbReference type="SAM" id="Phobius"/>
    </source>
</evidence>
<dbReference type="SUPFAM" id="SSF49478">
    <property type="entry name" value="Cna protein B-type domain"/>
    <property type="match status" value="1"/>
</dbReference>
<gene>
    <name evidence="10" type="ORF">ACFFK0_09705</name>
</gene>
<reference evidence="10 11" key="1">
    <citation type="submission" date="2024-09" db="EMBL/GenBank/DDBJ databases">
        <authorList>
            <person name="Sun Q."/>
            <person name="Mori K."/>
        </authorList>
    </citation>
    <scope>NUCLEOTIDE SEQUENCE [LARGE SCALE GENOMIC DNA]</scope>
    <source>
        <strain evidence="10 11">CCM 7759</strain>
    </source>
</reference>
<dbReference type="Proteomes" id="UP001589776">
    <property type="component" value="Unassembled WGS sequence"/>
</dbReference>
<keyword evidence="11" id="KW-1185">Reference proteome</keyword>
<comment type="subcellular location">
    <subcellularLocation>
        <location evidence="1">Secreted</location>
        <location evidence="1">Cell wall</location>
        <topology evidence="1">Peptidoglycan-anchor</topology>
    </subcellularLocation>
</comment>
<feature type="signal peptide" evidence="8">
    <location>
        <begin position="1"/>
        <end position="30"/>
    </location>
</feature>
<evidence type="ECO:0000256" key="8">
    <source>
        <dbReference type="SAM" id="SignalP"/>
    </source>
</evidence>
<dbReference type="Gene3D" id="2.60.40.10">
    <property type="entry name" value="Immunoglobulins"/>
    <property type="match status" value="1"/>
</dbReference>
<feature type="transmembrane region" description="Helical" evidence="7">
    <location>
        <begin position="1210"/>
        <end position="1228"/>
    </location>
</feature>
<dbReference type="InterPro" id="IPR008966">
    <property type="entry name" value="Adhesion_dom_sf"/>
</dbReference>
<evidence type="ECO:0000256" key="6">
    <source>
        <dbReference type="SAM" id="MobiDB-lite"/>
    </source>
</evidence>
<dbReference type="RefSeq" id="WP_377469944.1">
    <property type="nucleotide sequence ID" value="NZ_JBHLWN010000031.1"/>
</dbReference>
<dbReference type="PROSITE" id="PS50847">
    <property type="entry name" value="GRAM_POS_ANCHORING"/>
    <property type="match status" value="1"/>
</dbReference>
<dbReference type="Pfam" id="PF17961">
    <property type="entry name" value="Big_8"/>
    <property type="match status" value="1"/>
</dbReference>
<feature type="compositionally biased region" description="Polar residues" evidence="6">
    <location>
        <begin position="578"/>
        <end position="587"/>
    </location>
</feature>
<keyword evidence="7" id="KW-1133">Transmembrane helix</keyword>
<evidence type="ECO:0000256" key="1">
    <source>
        <dbReference type="ARBA" id="ARBA00004168"/>
    </source>
</evidence>
<evidence type="ECO:0000313" key="10">
    <source>
        <dbReference type="EMBL" id="MFC0212739.1"/>
    </source>
</evidence>
<dbReference type="InterPro" id="IPR008456">
    <property type="entry name" value="Collagen-bd_dom"/>
</dbReference>
<name>A0ABV6DJC6_9BACL</name>
<dbReference type="InterPro" id="IPR011252">
    <property type="entry name" value="Fibrogen-bd_dom1"/>
</dbReference>
<keyword evidence="7" id="KW-0472">Membrane</keyword>
<dbReference type="PRINTS" id="PR01217">
    <property type="entry name" value="PRICHEXTENSN"/>
</dbReference>
<evidence type="ECO:0000256" key="4">
    <source>
        <dbReference type="ARBA" id="ARBA00022729"/>
    </source>
</evidence>
<feature type="region of interest" description="Disordered" evidence="6">
    <location>
        <begin position="578"/>
        <end position="598"/>
    </location>
</feature>
<proteinExistence type="predicted"/>
<evidence type="ECO:0000259" key="9">
    <source>
        <dbReference type="PROSITE" id="PS50847"/>
    </source>
</evidence>
<feature type="region of interest" description="Disordered" evidence="6">
    <location>
        <begin position="1127"/>
        <end position="1147"/>
    </location>
</feature>
<sequence>MWKKKTSMLLVVLLVLMQMSGTGLLTRANAATISSNILTSVSMAVYDSSGKVVTDSVYEQGSRVQLDFTWALPNGHGYGDGDTFAFTLPQQFLLFNDVSGPLQIDDEEVGTFQVTAANHQVVMRFNDYIESHDNVQGLLTFRTQFDRAKITGSTTQKITVPEGGAQEFTLRFKPTVSSTVAKSGVPQGYNAKNIDWTIDVNKALDSVQNAVVTDPIPAGLSVPVSVAVYELDMNLNGTGTKGALVDPGKYTVDTTGNTLKVSFTDSPITSAYRIQYTTPVTDMDKTSFVNKAIFGGSNTSNVEATSTVAVTRGKSLEKTSTKYDSITQTVYWEIKYNYNEKSIAKANAYLTDLFNDSQQLVNGSLKVYPVTLDQNGNETLGSELQASDYTVVPETATGKTGFKLQFAQDITSAYKVEYRTQSVSRVLDNARITNDVTSGSGISTSAYHDVTQVVLVKGDGTKDYQAKTVAWTITLNADKQLMKGVTLTDTFPAKGLRFIPGSLTIKEGSPASTTLISPADYSVDGAMTADQGFKITFNKDLTDRVTISYVTEFNPDWIDPSKNTSNYSNTADLTWTDASNTNRNKSVTDPFEPRSESKNNGFKSGLYNAVTKQVTWTVGVNYNSKAIANAIVEDPLLFNQKLVDGSLAVYNMVVPASGNASKGSLVDSADYTYSVTADNKLVVTFRNPISTPYYIEFKTSLDGELIDSTVTNSASMFDGSVPVTKALIGSVSIPQGGEYVNKTGTQSGDKINWKININRGQSTVADAKIVDNPSSNQLLLPDTFHLYATTVAVNGDVTKGTELMKGTDYTLAFTTDDDGKQSFELRFTNEISSAYILEYQSLIVANDKDTVSNQVSFSGNNVTTVTKSTSEDIVVGVSSGSGTGSGIRGSLTVKKTDSASSSLMLSGATFELYRKSGSSKLLIDTLTTDTTGTVVFKKLLAGDYVVKETTAPAGYVLDSSEHQVTINSTAGFTLNVANVKSTTPPPTDPVTPPTDPVTPPTDPVTPPTDPVTPPTDPVTPPTDPDPKPDPQPDTPTDPDPQPDTPTDPSPETPTPDPTPVTPTPNPTPVTPKPTPVTPTPGPTPVTPAPDPTPVTPTPTPPVTPSQPPVKKTTDQDTLIEGSIDLPLGGVSSIGKQPNHGKATIDPDGRWAYSPDPGYVGQDGFGIKVKDKYGFETEIFVDIDVQPVPLAAPAVTNGGAMEQLPQTGESSHLFTEIGGIALIAFGFFLRRRFVKN</sequence>
<evidence type="ECO:0000256" key="3">
    <source>
        <dbReference type="ARBA" id="ARBA00022525"/>
    </source>
</evidence>
<feature type="compositionally biased region" description="Pro residues" evidence="6">
    <location>
        <begin position="983"/>
        <end position="1023"/>
    </location>
</feature>
<dbReference type="NCBIfam" id="TIGR01167">
    <property type="entry name" value="LPXTG_anchor"/>
    <property type="match status" value="1"/>
</dbReference>
<feature type="domain" description="Gram-positive cocci surface proteins LPxTG" evidence="9">
    <location>
        <begin position="1203"/>
        <end position="1235"/>
    </location>
</feature>
<feature type="region of interest" description="Disordered" evidence="6">
    <location>
        <begin position="978"/>
        <end position="1114"/>
    </location>
</feature>
<dbReference type="InterPro" id="IPR019931">
    <property type="entry name" value="LPXTG_anchor"/>
</dbReference>